<keyword evidence="5 6" id="KW-0704">Schiff base</keyword>
<dbReference type="RefSeq" id="WP_096599977.1">
    <property type="nucleotide sequence ID" value="NZ_OBEN01000001.1"/>
</dbReference>
<organism evidence="7 8">
    <name type="scientific">Hydrogenobacter hydrogenophilus</name>
    <dbReference type="NCBI Taxonomy" id="35835"/>
    <lineage>
        <taxon>Bacteria</taxon>
        <taxon>Pseudomonadati</taxon>
        <taxon>Aquificota</taxon>
        <taxon>Aquificia</taxon>
        <taxon>Aquificales</taxon>
        <taxon>Aquificaceae</taxon>
        <taxon>Hydrogenobacter</taxon>
    </lineage>
</organism>
<protein>
    <recommendedName>
        <fullName evidence="6">3-dehydroquinate dehydratase</fullName>
        <shortName evidence="6">3-dehydroquinase</shortName>
        <ecNumber evidence="6">4.2.1.10</ecNumber>
    </recommendedName>
    <alternativeName>
        <fullName evidence="6">Type I DHQase</fullName>
    </alternativeName>
    <alternativeName>
        <fullName evidence="6">Type I dehydroquinase</fullName>
        <shortName evidence="6">DHQ1</shortName>
    </alternativeName>
</protein>
<evidence type="ECO:0000256" key="2">
    <source>
        <dbReference type="ARBA" id="ARBA00022605"/>
    </source>
</evidence>
<dbReference type="GO" id="GO:0009073">
    <property type="term" value="P:aromatic amino acid family biosynthetic process"/>
    <property type="evidence" value="ECO:0007669"/>
    <property type="project" value="UniProtKB-KW"/>
</dbReference>
<evidence type="ECO:0000256" key="6">
    <source>
        <dbReference type="HAMAP-Rule" id="MF_00214"/>
    </source>
</evidence>
<accession>A0A285NN99</accession>
<dbReference type="HAMAP" id="MF_00214">
    <property type="entry name" value="AroD"/>
    <property type="match status" value="1"/>
</dbReference>
<feature type="binding site" evidence="6">
    <location>
        <position position="204"/>
    </location>
    <ligand>
        <name>3-dehydroquinate</name>
        <dbReference type="ChEBI" id="CHEBI:32364"/>
    </ligand>
</feature>
<dbReference type="GO" id="GO:0009423">
    <property type="term" value="P:chorismate biosynthetic process"/>
    <property type="evidence" value="ECO:0007669"/>
    <property type="project" value="UniProtKB-UniRule"/>
</dbReference>
<name>A0A285NN99_9AQUI</name>
<comment type="caution">
    <text evidence="6">Lacks conserved residue(s) required for the propagation of feature annotation.</text>
</comment>
<dbReference type="InterPro" id="IPR013785">
    <property type="entry name" value="Aldolase_TIM"/>
</dbReference>
<comment type="catalytic activity">
    <reaction evidence="1 6">
        <text>3-dehydroquinate = 3-dehydroshikimate + H2O</text>
        <dbReference type="Rhea" id="RHEA:21096"/>
        <dbReference type="ChEBI" id="CHEBI:15377"/>
        <dbReference type="ChEBI" id="CHEBI:16630"/>
        <dbReference type="ChEBI" id="CHEBI:32364"/>
        <dbReference type="EC" id="4.2.1.10"/>
    </reaction>
</comment>
<dbReference type="FunFam" id="3.20.20.70:FF:000290">
    <property type="entry name" value="3-dehydroquinate dehydratase"/>
    <property type="match status" value="1"/>
</dbReference>
<dbReference type="InterPro" id="IPR001381">
    <property type="entry name" value="DHquinase_I"/>
</dbReference>
<comment type="function">
    <text evidence="6">Involved in the third step of the chorismate pathway, which leads to the biosynthesis of aromatic amino acids. Catalyzes the cis-dehydration of 3-dehydroquinate (DHQ) and introduces the first double bond of the aromatic ring to yield 3-dehydroshikimate.</text>
</comment>
<feature type="binding site" evidence="6">
    <location>
        <position position="181"/>
    </location>
    <ligand>
        <name>3-dehydroquinate</name>
        <dbReference type="ChEBI" id="CHEBI:32364"/>
    </ligand>
</feature>
<proteinExistence type="inferred from homology"/>
<sequence length="219" mass="24831">MLIAVPLTDIEFDKRLEECKTLGADIVELRVDMFENTQVDHVRKLIQKAHSAGLMTILTIRSEEEGGRKVENREGLFQELSPLSHYTDVELSSLSILSKVRDIVKAHNRKLIISYHNFSATPPKWILREVFRSARRWGADIIKIAVKANSYKDVAELLCIGKEEEGEKILISMGKIGSISRLAGFVFGSVISYAFIDKQVAEGQIHLEQMVKLRKLFYG</sequence>
<feature type="binding site" evidence="6">
    <location>
        <begin position="28"/>
        <end position="30"/>
    </location>
    <ligand>
        <name>3-dehydroquinate</name>
        <dbReference type="ChEBI" id="CHEBI:32364"/>
    </ligand>
</feature>
<reference evidence="8" key="1">
    <citation type="submission" date="2017-09" db="EMBL/GenBank/DDBJ databases">
        <authorList>
            <person name="Varghese N."/>
            <person name="Submissions S."/>
        </authorList>
    </citation>
    <scope>NUCLEOTIDE SEQUENCE [LARGE SCALE GENOMIC DNA]</scope>
    <source>
        <strain evidence="8">DSM 2913</strain>
    </source>
</reference>
<evidence type="ECO:0000256" key="1">
    <source>
        <dbReference type="ARBA" id="ARBA00001864"/>
    </source>
</evidence>
<keyword evidence="8" id="KW-1185">Reference proteome</keyword>
<dbReference type="OrthoDB" id="9813659at2"/>
<dbReference type="PANTHER" id="PTHR43699">
    <property type="entry name" value="3-DEHYDROQUINATE DEHYDRATASE"/>
    <property type="match status" value="1"/>
</dbReference>
<keyword evidence="2 6" id="KW-0028">Amino-acid biosynthesis</keyword>
<comment type="pathway">
    <text evidence="6">Metabolic intermediate biosynthesis; chorismate biosynthesis; chorismate from D-erythrose 4-phosphate and phosphoenolpyruvate: step 3/7.</text>
</comment>
<dbReference type="InterPro" id="IPR050146">
    <property type="entry name" value="Type-I_3-dehydroquinase"/>
</dbReference>
<comment type="similarity">
    <text evidence="6">Belongs to the type-I 3-dehydroquinase family.</text>
</comment>
<dbReference type="EMBL" id="OBEN01000001">
    <property type="protein sequence ID" value="SNZ10935.1"/>
    <property type="molecule type" value="Genomic_DNA"/>
</dbReference>
<dbReference type="GO" id="GO:0046279">
    <property type="term" value="P:3,4-dihydroxybenzoate biosynthetic process"/>
    <property type="evidence" value="ECO:0007669"/>
    <property type="project" value="UniProtKB-ARBA"/>
</dbReference>
<keyword evidence="3 6" id="KW-0057">Aromatic amino acid biosynthesis</keyword>
<keyword evidence="4 6" id="KW-0456">Lyase</keyword>
<dbReference type="NCBIfam" id="TIGR01093">
    <property type="entry name" value="aroD"/>
    <property type="match status" value="1"/>
</dbReference>
<feature type="binding site" evidence="6">
    <location>
        <position position="61"/>
    </location>
    <ligand>
        <name>3-dehydroquinate</name>
        <dbReference type="ChEBI" id="CHEBI:32364"/>
    </ligand>
</feature>
<dbReference type="Pfam" id="PF01487">
    <property type="entry name" value="DHquinase_I"/>
    <property type="match status" value="1"/>
</dbReference>
<evidence type="ECO:0000256" key="5">
    <source>
        <dbReference type="ARBA" id="ARBA00023270"/>
    </source>
</evidence>
<dbReference type="Proteomes" id="UP000218627">
    <property type="component" value="Unassembled WGS sequence"/>
</dbReference>
<dbReference type="EC" id="4.2.1.10" evidence="6"/>
<dbReference type="AlphaFoldDB" id="A0A285NN99"/>
<dbReference type="Gene3D" id="3.20.20.70">
    <property type="entry name" value="Aldolase class I"/>
    <property type="match status" value="1"/>
</dbReference>
<dbReference type="PROSITE" id="PS01028">
    <property type="entry name" value="DEHYDROQUINASE_I"/>
    <property type="match status" value="1"/>
</dbReference>
<feature type="active site" description="Proton donor/acceptor" evidence="6">
    <location>
        <position position="116"/>
    </location>
</feature>
<gene>
    <name evidence="6" type="primary">aroD</name>
    <name evidence="7" type="ORF">SAMN06265353_0094</name>
</gene>
<dbReference type="CDD" id="cd00502">
    <property type="entry name" value="DHQase_I"/>
    <property type="match status" value="1"/>
</dbReference>
<evidence type="ECO:0000256" key="4">
    <source>
        <dbReference type="ARBA" id="ARBA00023239"/>
    </source>
</evidence>
<dbReference type="GO" id="GO:0008652">
    <property type="term" value="P:amino acid biosynthetic process"/>
    <property type="evidence" value="ECO:0007669"/>
    <property type="project" value="UniProtKB-KW"/>
</dbReference>
<dbReference type="UniPathway" id="UPA00053">
    <property type="reaction ID" value="UER00086"/>
</dbReference>
<dbReference type="SUPFAM" id="SSF51569">
    <property type="entry name" value="Aldolase"/>
    <property type="match status" value="1"/>
</dbReference>
<dbReference type="PANTHER" id="PTHR43699:SF1">
    <property type="entry name" value="3-DEHYDROQUINATE DEHYDRATASE"/>
    <property type="match status" value="1"/>
</dbReference>
<comment type="subunit">
    <text evidence="6">Homodimer.</text>
</comment>
<dbReference type="GO" id="GO:0003855">
    <property type="term" value="F:3-dehydroquinate dehydratase activity"/>
    <property type="evidence" value="ECO:0007669"/>
    <property type="project" value="UniProtKB-UniRule"/>
</dbReference>
<feature type="active site" description="Schiff-base intermediate with substrate" evidence="6">
    <location>
        <position position="143"/>
    </location>
</feature>
<evidence type="ECO:0000256" key="3">
    <source>
        <dbReference type="ARBA" id="ARBA00023141"/>
    </source>
</evidence>
<evidence type="ECO:0000313" key="8">
    <source>
        <dbReference type="Proteomes" id="UP000218627"/>
    </source>
</evidence>
<dbReference type="InterPro" id="IPR018508">
    <property type="entry name" value="3-dehydroquinate_DH_AS"/>
</dbReference>
<evidence type="ECO:0000313" key="7">
    <source>
        <dbReference type="EMBL" id="SNZ10935.1"/>
    </source>
</evidence>